<dbReference type="InterPro" id="IPR036396">
    <property type="entry name" value="Cyt_P450_sf"/>
</dbReference>
<proteinExistence type="inferred from homology"/>
<dbReference type="AlphaFoldDB" id="M5BP85"/>
<dbReference type="Pfam" id="PF00067">
    <property type="entry name" value="p450"/>
    <property type="match status" value="1"/>
</dbReference>
<dbReference type="PROSITE" id="PS00086">
    <property type="entry name" value="CYTOCHROME_P450"/>
    <property type="match status" value="1"/>
</dbReference>
<keyword evidence="2 3" id="KW-0408">Iron</keyword>
<dbReference type="GO" id="GO:0016705">
    <property type="term" value="F:oxidoreductase activity, acting on paired donors, with incorporation or reduction of molecular oxygen"/>
    <property type="evidence" value="ECO:0007669"/>
    <property type="project" value="InterPro"/>
</dbReference>
<reference evidence="4 5" key="1">
    <citation type="journal article" date="2013" name="J. Biotechnol.">
        <title>Establishment and interpretation of the genome sequence of the phytopathogenic fungus Rhizoctonia solani AG1-IB isolate 7/3/14.</title>
        <authorList>
            <person name="Wibberg D.W."/>
            <person name="Jelonek L.J."/>
            <person name="Rupp O.R."/>
            <person name="Hennig M.H."/>
            <person name="Eikmeyer F.E."/>
            <person name="Goesmann A.G."/>
            <person name="Hartmann A.H."/>
            <person name="Borriss R.B."/>
            <person name="Grosch R.G."/>
            <person name="Puehler A.P."/>
            <person name="Schlueter A.S."/>
        </authorList>
    </citation>
    <scope>NUCLEOTIDE SEQUENCE [LARGE SCALE GENOMIC DNA]</scope>
    <source>
        <strain evidence="5">AG1-IB / isolate 7/3/14</strain>
    </source>
</reference>
<evidence type="ECO:0008006" key="6">
    <source>
        <dbReference type="Google" id="ProtNLM"/>
    </source>
</evidence>
<evidence type="ECO:0000313" key="5">
    <source>
        <dbReference type="Proteomes" id="UP000012065"/>
    </source>
</evidence>
<dbReference type="InterPro" id="IPR017972">
    <property type="entry name" value="Cyt_P450_CS"/>
</dbReference>
<accession>M5BP85</accession>
<dbReference type="GO" id="GO:0005506">
    <property type="term" value="F:iron ion binding"/>
    <property type="evidence" value="ECO:0007669"/>
    <property type="project" value="InterPro"/>
</dbReference>
<name>M5BP85_THACB</name>
<evidence type="ECO:0000256" key="2">
    <source>
        <dbReference type="ARBA" id="ARBA00023004"/>
    </source>
</evidence>
<dbReference type="InterPro" id="IPR001128">
    <property type="entry name" value="Cyt_P450"/>
</dbReference>
<evidence type="ECO:0000256" key="3">
    <source>
        <dbReference type="RuleBase" id="RU000461"/>
    </source>
</evidence>
<keyword evidence="3" id="KW-0560">Oxidoreductase</keyword>
<dbReference type="GO" id="GO:0020037">
    <property type="term" value="F:heme binding"/>
    <property type="evidence" value="ECO:0007669"/>
    <property type="project" value="InterPro"/>
</dbReference>
<gene>
    <name evidence="4" type="ORF">BN14_03548</name>
</gene>
<comment type="similarity">
    <text evidence="3">Belongs to the cytochrome P450 family.</text>
</comment>
<dbReference type="HOGENOM" id="CLU_001570_5_11_1"/>
<evidence type="ECO:0000256" key="1">
    <source>
        <dbReference type="ARBA" id="ARBA00022723"/>
    </source>
</evidence>
<comment type="caution">
    <text evidence="4">The sequence shown here is derived from an EMBL/GenBank/DDBJ whole genome shotgun (WGS) entry which is preliminary data.</text>
</comment>
<protein>
    <recommendedName>
        <fullName evidence="6">Cytochrome P450 domain-containing protein</fullName>
    </recommendedName>
</protein>
<keyword evidence="3" id="KW-0349">Heme</keyword>
<evidence type="ECO:0000313" key="4">
    <source>
        <dbReference type="EMBL" id="CCO29533.1"/>
    </source>
</evidence>
<keyword evidence="3" id="KW-0503">Monooxygenase</keyword>
<dbReference type="GO" id="GO:0004497">
    <property type="term" value="F:monooxygenase activity"/>
    <property type="evidence" value="ECO:0007669"/>
    <property type="project" value="UniProtKB-KW"/>
</dbReference>
<dbReference type="Proteomes" id="UP000012065">
    <property type="component" value="Unassembled WGS sequence"/>
</dbReference>
<dbReference type="SUPFAM" id="SSF48264">
    <property type="entry name" value="Cytochrome P450"/>
    <property type="match status" value="1"/>
</dbReference>
<dbReference type="EMBL" id="CAOJ01005000">
    <property type="protein sequence ID" value="CCO29533.1"/>
    <property type="molecule type" value="Genomic_DNA"/>
</dbReference>
<sequence>MTFSAGSRACIGFKFAIMEIKVMIAELVKDFKFEPSQEEHNWETLTIQFPYAKRDINDPARVPKLPLRVTKL</sequence>
<keyword evidence="1 3" id="KW-0479">Metal-binding</keyword>
<dbReference type="Gene3D" id="1.10.630.10">
    <property type="entry name" value="Cytochrome P450"/>
    <property type="match status" value="1"/>
</dbReference>
<organism evidence="4 5">
    <name type="scientific">Thanatephorus cucumeris (strain AG1-IB / isolate 7/3/14)</name>
    <name type="common">Lettuce bottom rot fungus</name>
    <name type="synonym">Rhizoctonia solani</name>
    <dbReference type="NCBI Taxonomy" id="1108050"/>
    <lineage>
        <taxon>Eukaryota</taxon>
        <taxon>Fungi</taxon>
        <taxon>Dikarya</taxon>
        <taxon>Basidiomycota</taxon>
        <taxon>Agaricomycotina</taxon>
        <taxon>Agaricomycetes</taxon>
        <taxon>Cantharellales</taxon>
        <taxon>Ceratobasidiaceae</taxon>
        <taxon>Rhizoctonia</taxon>
        <taxon>Rhizoctonia solani AG-1</taxon>
    </lineage>
</organism>